<evidence type="ECO:0000313" key="2">
    <source>
        <dbReference type="EMBL" id="ALG83070.1"/>
    </source>
</evidence>
<reference evidence="2 3" key="2">
    <citation type="journal article" date="2016" name="Stand. Genomic Sci.">
        <title>Complete genome sequence of 'Halanaeroarchaeum sulfurireducens' M27-SA2, a sulfur-reducing and acetate-oxidizing haloarchaeon from the deep-sea hypersaline anoxic lake Medee.</title>
        <authorList>
            <person name="Messina E."/>
            <person name="Sorokin D.Y."/>
            <person name="Kublanov I.V."/>
            <person name="Toshchakov S."/>
            <person name="Lopatina A."/>
            <person name="Arcadi E."/>
            <person name="Smedile F."/>
            <person name="La Spada G."/>
            <person name="La Cono V."/>
            <person name="Yakimov M.M."/>
        </authorList>
    </citation>
    <scope>NUCLEOTIDE SEQUENCE [LARGE SCALE GENOMIC DNA]</scope>
    <source>
        <strain evidence="2 3">M27-SA2</strain>
        <plasmid evidence="3">Plasmid pM27-SA2-01</plasmid>
    </source>
</reference>
<organism evidence="2 3">
    <name type="scientific">Halanaeroarchaeum sulfurireducens</name>
    <dbReference type="NCBI Taxonomy" id="1604004"/>
    <lineage>
        <taxon>Archaea</taxon>
        <taxon>Methanobacteriati</taxon>
        <taxon>Methanobacteriota</taxon>
        <taxon>Stenosarchaea group</taxon>
        <taxon>Halobacteria</taxon>
        <taxon>Halobacteriales</taxon>
        <taxon>Halobacteriaceae</taxon>
        <taxon>Halanaeroarchaeum</taxon>
    </lineage>
</organism>
<dbReference type="KEGG" id="hsf:HLASA_3002"/>
<name>A0A0N9MM20_9EURY</name>
<evidence type="ECO:0000313" key="3">
    <source>
        <dbReference type="Proteomes" id="UP000060390"/>
    </source>
</evidence>
<dbReference type="Proteomes" id="UP000060390">
    <property type="component" value="Plasmid pM27-SA2-01"/>
</dbReference>
<dbReference type="PATRIC" id="fig|1604004.5.peg.2318"/>
<keyword evidence="1" id="KW-0175">Coiled coil</keyword>
<geneLocation type="plasmid" evidence="2 3">
    <name>pM27-SA2-01</name>
</geneLocation>
<dbReference type="AlphaFoldDB" id="A0A0N9MM20"/>
<dbReference type="EMBL" id="CP011565">
    <property type="protein sequence ID" value="ALG83070.1"/>
    <property type="molecule type" value="Genomic_DNA"/>
</dbReference>
<dbReference type="SUPFAM" id="SSF52540">
    <property type="entry name" value="P-loop containing nucleoside triphosphate hydrolases"/>
    <property type="match status" value="1"/>
</dbReference>
<evidence type="ECO:0008006" key="4">
    <source>
        <dbReference type="Google" id="ProtNLM"/>
    </source>
</evidence>
<feature type="coiled-coil region" evidence="1">
    <location>
        <begin position="939"/>
        <end position="1001"/>
    </location>
</feature>
<gene>
    <name evidence="2" type="ORF">HLASA_3002</name>
</gene>
<keyword evidence="2" id="KW-0614">Plasmid</keyword>
<dbReference type="InterPro" id="IPR027417">
    <property type="entry name" value="P-loop_NTPase"/>
</dbReference>
<reference evidence="3" key="1">
    <citation type="submission" date="2015-05" db="EMBL/GenBank/DDBJ databases">
        <title>Complete genome sequence of Halanaeroarchaeum sulfurireducens type strain M27-SA2, a sulfate-reducer haloarchaeon from marine anoxic lake Medee.</title>
        <authorList>
            <person name="Messina E."/>
            <person name="Kublanov I.V."/>
            <person name="Toshchakov S."/>
            <person name="Arcadi E."/>
            <person name="La Spada G."/>
            <person name="La Cono V."/>
            <person name="Yakimov M.M."/>
        </authorList>
    </citation>
    <scope>NUCLEOTIDE SEQUENCE [LARGE SCALE GENOMIC DNA]</scope>
    <source>
        <strain evidence="3">M27-SA2</strain>
        <plasmid evidence="3">Plasmid pM27-SA2-01</plasmid>
    </source>
</reference>
<dbReference type="GeneID" id="26011533"/>
<protein>
    <recommendedName>
        <fullName evidence="4">ATPase</fullName>
    </recommendedName>
</protein>
<sequence>MVDATWFEDLPEDFEESVRIDREEQADEEHWHREQAIASYHVTEDSQRFLEDFVNRLLGDAEDMRTGSNYWLYGYYGSGKSHLLTVLDGLMDTQWVQGRYDAIWKDLTPDTTTEGNLDGLRDQWKGVHSNYHVIPISVNLLKYQGQKQRSFSEIVLRHAHQNRILTGVDDDISTGLSSQLDVAYFEDWYRTTEDWADRQDKAATVVERITSSPTKYEWHTEELWGDIQQYSALSDVVLPELFEQVTGTPDGYTDLQPSDIDPEEVVSRLESLRQVREEELGEPVKLVLLLDEVSLFIGTDFERLTELQTLAENVDEIGGGDIQLVATAQAKIEDVQPKFAAHGADFSIVKDRFPHRYQLPSKHVGDIAKRRLFQKSDNGKDAVRHILDDAGVKPAESLVYNEIKQNTKPPLDKIDDEELVEFYPFLPYHAPLFLEILFNLRREAKDPAKSIFSGTARAILALMHGLLVDWVDAGEKDHVISLVDFYRLIEPELWEILSQDMRVVEGTETKTGIANEVTDEESEIEKFDLDVAKAILLLQHVYEIVPLNEGNIAVAVMDDLNGQSWISTTNRVEESLSRLQKYIRPTQDESGPRYRFATRIERIIYEETEANEANPTWEDVVETLDKHLWERIIQDLSLPDSVPYGESADEYPVSYHFELDGTPFESKIESEGGLDIDLSVQGVRPDKDSDQPEEDTLYWEIDTDGLQDLRKRLIEWWALRDAIATRDAPGAVERDLEQRAEAVRSKLTSAMMSGSYTVKDRTDISGLAKAVREAVNVTYPDDFHPMMLQIDESRLHELRDLDNEAPLPAWAQTIQVPASNHNGGHGKQTIQRNVMSLTGRQLKDRDEGLNMNTVLEGIIDQKPFYAEARPALCAIIWGFCRNGRLVPIDEDGNTLRDEAVLELDDFSKTRLKLLPRENLGKLLEEGKFKETTETIADGLIHLQEANQQIRSKLNGLREDVTLVVDADIRTEEVTELLTAFADELTEQIDSTDARLSTVKSQDEDIGDVIDETNDIREWVKEATANWDRRLPALQKLDAILTIGNRQFNWIDEDALAAIESRSSAVSSFRGAWWTTDGWSTFSENLVPDLAHELEGSWNTFVDERDLRELVNRLEEHPWVVPATDLPTGVHIAFEGEYITPMRQLQQWYKTVEKAVTTLSGDADTDEIVKITDDVAQLKPLADAIEYSPAELDTPVDKLSTIVGDRALNDVDQIGIVPEDRQKLDRRLERLVEQRDPEKEDIDEGLIIR</sequence>
<dbReference type="RefSeq" id="WP_054520042.1">
    <property type="nucleotide sequence ID" value="NZ_CP011565.1"/>
</dbReference>
<proteinExistence type="predicted"/>
<accession>A0A0N9MM20</accession>
<evidence type="ECO:0000256" key="1">
    <source>
        <dbReference type="SAM" id="Coils"/>
    </source>
</evidence>